<proteinExistence type="predicted"/>
<comment type="caution">
    <text evidence="6">The sequence shown here is derived from an EMBL/GenBank/DDBJ whole genome shotgun (WGS) entry which is preliminary data.</text>
</comment>
<evidence type="ECO:0000256" key="3">
    <source>
        <dbReference type="ARBA" id="ARBA00022801"/>
    </source>
</evidence>
<dbReference type="InterPro" id="IPR036156">
    <property type="entry name" value="Beta-gal/glucu_dom_sf"/>
</dbReference>
<evidence type="ECO:0000256" key="4">
    <source>
        <dbReference type="ARBA" id="ARBA00023295"/>
    </source>
</evidence>
<dbReference type="EMBL" id="PGGC01000095">
    <property type="protein sequence ID" value="PJG58684.1"/>
    <property type="molecule type" value="Genomic_DNA"/>
</dbReference>
<dbReference type="InterPro" id="IPR004199">
    <property type="entry name" value="B-gal_small/dom_5"/>
</dbReference>
<dbReference type="AlphaFoldDB" id="A0A2H9U3U8"/>
<feature type="domain" description="Beta galactosidase small chain/" evidence="5">
    <location>
        <begin position="62"/>
        <end position="337"/>
    </location>
</feature>
<dbReference type="InterPro" id="IPR011013">
    <property type="entry name" value="Gal_mutarotase_sf_dom"/>
</dbReference>
<dbReference type="PANTHER" id="PTHR46323:SF2">
    <property type="entry name" value="BETA-GALACTOSIDASE"/>
    <property type="match status" value="1"/>
</dbReference>
<evidence type="ECO:0000313" key="6">
    <source>
        <dbReference type="EMBL" id="PJG58684.1"/>
    </source>
</evidence>
<dbReference type="SUPFAM" id="SSF49303">
    <property type="entry name" value="beta-Galactosidase/glucuronidase domain"/>
    <property type="match status" value="1"/>
</dbReference>
<evidence type="ECO:0000256" key="2">
    <source>
        <dbReference type="ARBA" id="ARBA00012756"/>
    </source>
</evidence>
<dbReference type="GO" id="GO:0030246">
    <property type="term" value="F:carbohydrate binding"/>
    <property type="evidence" value="ECO:0007669"/>
    <property type="project" value="InterPro"/>
</dbReference>
<keyword evidence="4 6" id="KW-0326">Glycosidase</keyword>
<dbReference type="Pfam" id="PF02929">
    <property type="entry name" value="Bgal_small_N"/>
    <property type="match status" value="1"/>
</dbReference>
<sequence>TLPPFVAGSLAWLDLAIIQPQATPWSVAGHEVARQQFTLPTPLALPAPTTAATLTEQPDYWLVTAANSQWQLDKQSGRITSWRKGGEEQLLAPIRDHFYRAPLDNDIGTSEADHADPSAWIARWQQAGLNDLTHRCLAIDASPHLGHIQVSDCYLVAGEARLLTRWQHQFSADGAMLLTIAVTSASVMPSLPRIGASLWLAKGEWDPQQRVVWLGRGPHENYPDRQLSADLGRWQQPLAAMHTPYIYPTDNGLRCDTRQLQLAGITIEGHFHFSVSRYSQPQLAKARHQTDLTAERGVHVCLDGFHMGVGGDDSWSQSVRPEYWLRPGHYSWHCVLR</sequence>
<dbReference type="SMART" id="SM01038">
    <property type="entry name" value="Bgal_small_N"/>
    <property type="match status" value="1"/>
</dbReference>
<protein>
    <recommendedName>
        <fullName evidence="2">beta-galactosidase</fullName>
        <ecNumber evidence="2">3.2.1.23</ecNumber>
    </recommendedName>
</protein>
<accession>A0A2H9U3U8</accession>
<reference evidence="6 7" key="1">
    <citation type="submission" date="2017-11" db="EMBL/GenBank/DDBJ databases">
        <title>Draft genome sequence of environmental isolate Aeromonas cavernicola sp. nov. MDC 2508.</title>
        <authorList>
            <person name="Colston S.M."/>
            <person name="Navarro A."/>
            <person name="Martinez-Murcia A.J."/>
            <person name="Graf J."/>
        </authorList>
    </citation>
    <scope>NUCLEOTIDE SEQUENCE [LARGE SCALE GENOMIC DNA]</scope>
    <source>
        <strain evidence="6 7">MDC 2508</strain>
    </source>
</reference>
<dbReference type="GO" id="GO:0009341">
    <property type="term" value="C:beta-galactosidase complex"/>
    <property type="evidence" value="ECO:0007669"/>
    <property type="project" value="InterPro"/>
</dbReference>
<dbReference type="InterPro" id="IPR050347">
    <property type="entry name" value="Bact_Beta-galactosidase"/>
</dbReference>
<dbReference type="GO" id="GO:0005990">
    <property type="term" value="P:lactose catabolic process"/>
    <property type="evidence" value="ECO:0007669"/>
    <property type="project" value="TreeGrafter"/>
</dbReference>
<keyword evidence="7" id="KW-1185">Reference proteome</keyword>
<dbReference type="GO" id="GO:0004565">
    <property type="term" value="F:beta-galactosidase activity"/>
    <property type="evidence" value="ECO:0007669"/>
    <property type="project" value="UniProtKB-EC"/>
</dbReference>
<dbReference type="EC" id="3.2.1.23" evidence="2"/>
<dbReference type="InterPro" id="IPR013783">
    <property type="entry name" value="Ig-like_fold"/>
</dbReference>
<evidence type="ECO:0000259" key="5">
    <source>
        <dbReference type="SMART" id="SM01038"/>
    </source>
</evidence>
<dbReference type="InterPro" id="IPR014718">
    <property type="entry name" value="GH-type_carb-bd"/>
</dbReference>
<dbReference type="Gene3D" id="2.70.98.10">
    <property type="match status" value="1"/>
</dbReference>
<feature type="non-terminal residue" evidence="6">
    <location>
        <position position="1"/>
    </location>
</feature>
<evidence type="ECO:0000256" key="1">
    <source>
        <dbReference type="ARBA" id="ARBA00001412"/>
    </source>
</evidence>
<dbReference type="Gene3D" id="2.60.40.10">
    <property type="entry name" value="Immunoglobulins"/>
    <property type="match status" value="1"/>
</dbReference>
<organism evidence="6 7">
    <name type="scientific">Aeromonas cavernicola</name>
    <dbReference type="NCBI Taxonomy" id="1006623"/>
    <lineage>
        <taxon>Bacteria</taxon>
        <taxon>Pseudomonadati</taxon>
        <taxon>Pseudomonadota</taxon>
        <taxon>Gammaproteobacteria</taxon>
        <taxon>Aeromonadales</taxon>
        <taxon>Aeromonadaceae</taxon>
        <taxon>Aeromonas</taxon>
    </lineage>
</organism>
<name>A0A2H9U3U8_9GAMM</name>
<evidence type="ECO:0000313" key="7">
    <source>
        <dbReference type="Proteomes" id="UP000235861"/>
    </source>
</evidence>
<dbReference type="Proteomes" id="UP000235861">
    <property type="component" value="Unassembled WGS sequence"/>
</dbReference>
<gene>
    <name evidence="6" type="primary">lacZ</name>
    <name evidence="6" type="ORF">CUC53_10970</name>
</gene>
<dbReference type="SUPFAM" id="SSF74650">
    <property type="entry name" value="Galactose mutarotase-like"/>
    <property type="match status" value="1"/>
</dbReference>
<dbReference type="PANTHER" id="PTHR46323">
    <property type="entry name" value="BETA-GALACTOSIDASE"/>
    <property type="match status" value="1"/>
</dbReference>
<keyword evidence="3 6" id="KW-0378">Hydrolase</keyword>
<comment type="catalytic activity">
    <reaction evidence="1">
        <text>Hydrolysis of terminal non-reducing beta-D-galactose residues in beta-D-galactosides.</text>
        <dbReference type="EC" id="3.2.1.23"/>
    </reaction>
</comment>